<protein>
    <recommendedName>
        <fullName evidence="3 9">U3 small nucleolar RNA-associated protein 10</fullName>
    </recommendedName>
</protein>
<gene>
    <name evidence="11" type="ORF">BABINDRAFT_160414</name>
</gene>
<evidence type="ECO:0000313" key="11">
    <source>
        <dbReference type="EMBL" id="ODQ80991.1"/>
    </source>
</evidence>
<keyword evidence="5 9" id="KW-0698">rRNA processing</keyword>
<dbReference type="InterPro" id="IPR040191">
    <property type="entry name" value="UTP10"/>
</dbReference>
<dbReference type="SUPFAM" id="SSF48371">
    <property type="entry name" value="ARM repeat"/>
    <property type="match status" value="2"/>
</dbReference>
<comment type="function">
    <text evidence="9">Involved in nucleolar processing of pre-18S ribosomal RNA.</text>
</comment>
<evidence type="ECO:0000256" key="6">
    <source>
        <dbReference type="ARBA" id="ARBA00023242"/>
    </source>
</evidence>
<keyword evidence="4 9" id="KW-0690">Ribosome biogenesis</keyword>
<dbReference type="GO" id="GO:0000480">
    <property type="term" value="P:endonucleolytic cleavage in 5'-ETS of tricistronic rRNA transcript (SSU-rRNA, 5.8S rRNA, LSU-rRNA)"/>
    <property type="evidence" value="ECO:0007669"/>
    <property type="project" value="EnsemblFungi"/>
</dbReference>
<evidence type="ECO:0000256" key="7">
    <source>
        <dbReference type="ARBA" id="ARBA00023274"/>
    </source>
</evidence>
<dbReference type="InterPro" id="IPR022125">
    <property type="entry name" value="U3snoRNP10_N"/>
</dbReference>
<feature type="repeat" description="HEAT" evidence="8">
    <location>
        <begin position="1692"/>
        <end position="1730"/>
    </location>
</feature>
<dbReference type="InterPro" id="IPR016024">
    <property type="entry name" value="ARM-type_fold"/>
</dbReference>
<comment type="subcellular location">
    <subcellularLocation>
        <location evidence="1 9">Nucleus</location>
        <location evidence="1 9">Nucleolus</location>
    </subcellularLocation>
</comment>
<dbReference type="Gene3D" id="1.25.10.10">
    <property type="entry name" value="Leucine-rich Repeat Variant"/>
    <property type="match status" value="1"/>
</dbReference>
<evidence type="ECO:0000256" key="3">
    <source>
        <dbReference type="ARBA" id="ARBA00015399"/>
    </source>
</evidence>
<evidence type="ECO:0000259" key="10">
    <source>
        <dbReference type="SMART" id="SM01036"/>
    </source>
</evidence>
<dbReference type="GO" id="GO:0034511">
    <property type="term" value="F:U3 snoRNA binding"/>
    <property type="evidence" value="ECO:0007669"/>
    <property type="project" value="EnsemblFungi"/>
</dbReference>
<dbReference type="InterPro" id="IPR011989">
    <property type="entry name" value="ARM-like"/>
</dbReference>
<dbReference type="PANTHER" id="PTHR13457">
    <property type="entry name" value="BAP28"/>
    <property type="match status" value="1"/>
</dbReference>
<evidence type="ECO:0000313" key="12">
    <source>
        <dbReference type="Proteomes" id="UP000094336"/>
    </source>
</evidence>
<keyword evidence="12" id="KW-1185">Reference proteome</keyword>
<dbReference type="GO" id="GO:0030688">
    <property type="term" value="C:preribosome, small subunit precursor"/>
    <property type="evidence" value="ECO:0007669"/>
    <property type="project" value="EnsemblFungi"/>
</dbReference>
<name>A0A1E3QTH5_9ASCO</name>
<evidence type="ECO:0000256" key="2">
    <source>
        <dbReference type="ARBA" id="ARBA00010559"/>
    </source>
</evidence>
<reference evidence="12" key="1">
    <citation type="submission" date="2016-05" db="EMBL/GenBank/DDBJ databases">
        <title>Comparative genomics of biotechnologically important yeasts.</title>
        <authorList>
            <consortium name="DOE Joint Genome Institute"/>
            <person name="Riley R."/>
            <person name="Haridas S."/>
            <person name="Wolfe K.H."/>
            <person name="Lopes M.R."/>
            <person name="Hittinger C.T."/>
            <person name="Goker M."/>
            <person name="Salamov A."/>
            <person name="Wisecaver J."/>
            <person name="Long T.M."/>
            <person name="Aerts A.L."/>
            <person name="Barry K."/>
            <person name="Choi C."/>
            <person name="Clum A."/>
            <person name="Coughlan A.Y."/>
            <person name="Deshpande S."/>
            <person name="Douglass A.P."/>
            <person name="Hanson S.J."/>
            <person name="Klenk H.-P."/>
            <person name="Labutti K."/>
            <person name="Lapidus A."/>
            <person name="Lindquist E."/>
            <person name="Lipzen A."/>
            <person name="Meier-Kolthoff J.P."/>
            <person name="Ohm R.A."/>
            <person name="Otillar R.P."/>
            <person name="Pangilinan J."/>
            <person name="Peng Y."/>
            <person name="Rokas A."/>
            <person name="Rosa C.A."/>
            <person name="Scheuner C."/>
            <person name="Sibirny A.A."/>
            <person name="Slot J.C."/>
            <person name="Stielow J.B."/>
            <person name="Sun H."/>
            <person name="Kurtzman C.P."/>
            <person name="Blackwell M."/>
            <person name="Grigoriev I.V."/>
            <person name="Jeffries T.W."/>
        </authorList>
    </citation>
    <scope>NUCLEOTIDE SEQUENCE [LARGE SCALE GENOMIC DNA]</scope>
    <source>
        <strain evidence="12">NRRL Y-12698</strain>
    </source>
</reference>
<comment type="subunit">
    <text evidence="9">Component of the ribosomal small subunit (SSU) processome.</text>
</comment>
<dbReference type="GO" id="GO:0045943">
    <property type="term" value="P:positive regulation of transcription by RNA polymerase I"/>
    <property type="evidence" value="ECO:0007669"/>
    <property type="project" value="EnsemblFungi"/>
</dbReference>
<evidence type="ECO:0000256" key="1">
    <source>
        <dbReference type="ARBA" id="ARBA00004604"/>
    </source>
</evidence>
<dbReference type="GO" id="GO:0033553">
    <property type="term" value="C:rDNA heterochromatin"/>
    <property type="evidence" value="ECO:0007669"/>
    <property type="project" value="EnsemblFungi"/>
</dbReference>
<keyword evidence="7 9" id="KW-0687">Ribonucleoprotein</keyword>
<dbReference type="GeneID" id="30146068"/>
<organism evidence="11 12">
    <name type="scientific">Babjeviella inositovora NRRL Y-12698</name>
    <dbReference type="NCBI Taxonomy" id="984486"/>
    <lineage>
        <taxon>Eukaryota</taxon>
        <taxon>Fungi</taxon>
        <taxon>Dikarya</taxon>
        <taxon>Ascomycota</taxon>
        <taxon>Saccharomycotina</taxon>
        <taxon>Pichiomycetes</taxon>
        <taxon>Serinales incertae sedis</taxon>
        <taxon>Babjeviella</taxon>
    </lineage>
</organism>
<proteinExistence type="inferred from homology"/>
<evidence type="ECO:0000256" key="8">
    <source>
        <dbReference type="PROSITE-ProRule" id="PRU00103"/>
    </source>
</evidence>
<keyword evidence="6 9" id="KW-0539">Nucleus</keyword>
<dbReference type="Pfam" id="PF12397">
    <property type="entry name" value="U3snoRNP10"/>
    <property type="match status" value="1"/>
</dbReference>
<evidence type="ECO:0000256" key="9">
    <source>
        <dbReference type="RuleBase" id="RU367065"/>
    </source>
</evidence>
<dbReference type="STRING" id="984486.A0A1E3QTH5"/>
<dbReference type="Proteomes" id="UP000094336">
    <property type="component" value="Unassembled WGS sequence"/>
</dbReference>
<evidence type="ECO:0000256" key="5">
    <source>
        <dbReference type="ARBA" id="ARBA00022552"/>
    </source>
</evidence>
<comment type="similarity">
    <text evidence="2 9">Belongs to the HEATR1/UTP10 family.</text>
</comment>
<dbReference type="OrthoDB" id="31183at2759"/>
<dbReference type="PROSITE" id="PS50077">
    <property type="entry name" value="HEAT_REPEAT"/>
    <property type="match status" value="1"/>
</dbReference>
<dbReference type="RefSeq" id="XP_018986319.1">
    <property type="nucleotide sequence ID" value="XM_019128215.1"/>
</dbReference>
<dbReference type="InterPro" id="IPR021133">
    <property type="entry name" value="HEAT_type_2"/>
</dbReference>
<dbReference type="InterPro" id="IPR056473">
    <property type="entry name" value="HEAT_Utp10/HEAT1"/>
</dbReference>
<dbReference type="PANTHER" id="PTHR13457:SF1">
    <property type="entry name" value="HEAT REPEAT-CONTAINING PROTEIN 1"/>
    <property type="match status" value="1"/>
</dbReference>
<dbReference type="SMART" id="SM01036">
    <property type="entry name" value="BP28CT"/>
    <property type="match status" value="1"/>
</dbReference>
<sequence>MSSLSAQLATIAQNNASVALDRKSRHKLHSASLIYDAKTAATQDYDLIYTLGLEGLEELETIDRRFGRFKLSLFSETAVQVDRNVQTKEEVAALDAGIETFLALAGPYLHLAPAIKATEWLLRRFQINIHNKEALLLAALPHYATQLFVKVLHVVKELPLLFLWLDGYKKSLKNPTRVSMVKGFLNVEFFQLYSDFLNGQMKKHNEYSLQLVFYVSCAISLTASLAQDLPRLNEVYMPIILETAGHMLLPKTSNDCKIAAHSVLSVLAAVAPLGDALIASITDSLFAGFADMDVSIQKSALVCAGKLTSTLTADLDAALLTKLKPQFLVENVDLVTEIAANHKIHDFLFQYARLLIATKQLAYLPQVLDYVQLNAFQVKKIVQELTTVLDAEDKTPLIAVFESLVAHSGFAAALTASNLALTDLEMALTCTLTSEETAVVFDTEEPLEEDEETTEVFAASATPSFITSTDHAEFRVLVNTYVRAVAAKTTNAFFKQSFVSPAASLSFLVRVAAASAAPMPARLVAMRLVRMRTRDLPAHYALHLLIPFAVTLCAHANQTMRQMAVDILRAIAARDPKAKDLFLFAEIYADKDVAIISPADGQLLAQKLLAHADEVALDQQQVYKSAAAAFAEKKTGKLAYAFFTSQALAATLPAVKAKLIHVLSVCSVKGAAAPSQLLAPFLATYVAERAAWEAACAVSKFSLTDLDTEVVGIVGEREKHENAIAFLVAALEASSEQLAETAAARVVAIFGTLKPEFQQKLAETIVQHAANDATIEYDAVGTLQALNLDNKTFVGLFQGCQLNQTMPAGVAKRRRRSSTATKQAMKDTEVSKIASDHLKKVTVLLELVERSQGPQDSPALLQALFSILADLETLGSDGNMPVLYAQETLAASMLKVVGGLKGQNFVFDLNSIRADVIVATIRASPSPQVQNRLLLVVAALAALAPEIVLHSVMPIFTFMGAHTIRQDDEFSAHVVEQTIMCVVPALAATAVHGRVEEIEFLLTSFASAFAHIPRHRRVRLFTTLATTLGVQHTVHLILFLTGQQYAAAITKHKAAEARALVEFAAAFVQTFSVEQQLTALTGYVRVWQQVPAHAVERDSARAAELSSRPIFGAIATATTAELGALRASLVTFIDLAVTAEHNAVPSLRLKIASILLDMRSSDEQLEHISAAFRDVIQLLLAVVDTEDVVSDALFKLLGNTLNLLPIGHFVESISKLLTDTSADARTLRHVTVLAGTKFDAESAEDANAQASANALLPILNEMVQAQCAAELAQAALDTAALLIAKFGASIDAAMLTATLSVTTATLSSPVPEIVIGALNVVTSLVSVLGVKMIGFFPKIVPPAFRIFEDSLVLSDDSDSKQLLQTLTVVLFSCLVRRIPAFMTSNLDQTFTLVLRASTISEKTRASILDVIVQHMDVKTVMKSLCSIWNTVRVMDPIAIGLFLHAMEFTIKSMDKKAAAAQATSFVKFMLHAFEFRNESELDNNSVHRIEASVFQCGIEYVMKLNDKTFRPLFANMVRWAVNGEGSKTGISEIHRLLAFFRFFNKLQESLKSIVTSYYSYILESVDKILVRFVSGDLDDINLRRIIIISLTSSFKYDQDEFWQQQSRFEVVLQALTSQCTNIEDGIGKYLVKAISALAQNCTADEHNKKMNELLLSHMRLNCGAREKFWATRAMKMVYQKVGENWLSLLPQLVPIIAELLEDDDEEVEMEVRGGLVRVIESVLGEPLDRYLD</sequence>
<dbReference type="GO" id="GO:0000447">
    <property type="term" value="P:endonucleolytic cleavage in ITS1 to separate SSU-rRNA from 5.8S rRNA and LSU-rRNA from tricistronic rRNA transcript (SSU-rRNA, 5.8S rRNA, LSU-rRNA)"/>
    <property type="evidence" value="ECO:0007669"/>
    <property type="project" value="EnsemblFungi"/>
</dbReference>
<dbReference type="Pfam" id="PF08146">
    <property type="entry name" value="BP28CT"/>
    <property type="match status" value="1"/>
</dbReference>
<dbReference type="GO" id="GO:0030686">
    <property type="term" value="C:90S preribosome"/>
    <property type="evidence" value="ECO:0007669"/>
    <property type="project" value="EnsemblFungi"/>
</dbReference>
<dbReference type="GO" id="GO:0034455">
    <property type="term" value="C:t-UTP complex"/>
    <property type="evidence" value="ECO:0007669"/>
    <property type="project" value="EnsemblFungi"/>
</dbReference>
<evidence type="ECO:0000256" key="4">
    <source>
        <dbReference type="ARBA" id="ARBA00022517"/>
    </source>
</evidence>
<feature type="domain" description="BP28 C-terminal" evidence="10">
    <location>
        <begin position="1455"/>
        <end position="1601"/>
    </location>
</feature>
<dbReference type="Pfam" id="PF23243">
    <property type="entry name" value="HEAT_HEATR1"/>
    <property type="match status" value="1"/>
</dbReference>
<dbReference type="GO" id="GO:0000472">
    <property type="term" value="P:endonucleolytic cleavage to generate mature 5'-end of SSU-rRNA from (SSU-rRNA, 5.8S rRNA, LSU-rRNA)"/>
    <property type="evidence" value="ECO:0007669"/>
    <property type="project" value="EnsemblFungi"/>
</dbReference>
<dbReference type="EMBL" id="KV454428">
    <property type="protein sequence ID" value="ODQ80991.1"/>
    <property type="molecule type" value="Genomic_DNA"/>
</dbReference>
<accession>A0A1E3QTH5</accession>
<dbReference type="InterPro" id="IPR012954">
    <property type="entry name" value="BP28_C_dom"/>
</dbReference>
<dbReference type="GO" id="GO:0032040">
    <property type="term" value="C:small-subunit processome"/>
    <property type="evidence" value="ECO:0007669"/>
    <property type="project" value="EnsemblFungi"/>
</dbReference>